<gene>
    <name evidence="3" type="ORF">PCAMFM013_S175g000001</name>
</gene>
<sequence length="122" mass="14832">MPPQRRQLASHRPSPFPLHNSRRDTQHPAQRFEGIITNIYAEMSKMQHQQHEAIIMLRNYEHVLRKQETEKAELEEQNRWLFEHIKTTHQKACDLEMKKRELEYQLAMERQKRPDHPAEKQS</sequence>
<evidence type="ECO:0000313" key="4">
    <source>
        <dbReference type="Proteomes" id="UP000053732"/>
    </source>
</evidence>
<evidence type="ECO:0000256" key="1">
    <source>
        <dbReference type="SAM" id="Coils"/>
    </source>
</evidence>
<organism evidence="3 4">
    <name type="scientific">Penicillium camemberti (strain FM 013)</name>
    <dbReference type="NCBI Taxonomy" id="1429867"/>
    <lineage>
        <taxon>Eukaryota</taxon>
        <taxon>Fungi</taxon>
        <taxon>Dikarya</taxon>
        <taxon>Ascomycota</taxon>
        <taxon>Pezizomycotina</taxon>
        <taxon>Eurotiomycetes</taxon>
        <taxon>Eurotiomycetidae</taxon>
        <taxon>Eurotiales</taxon>
        <taxon>Aspergillaceae</taxon>
        <taxon>Penicillium</taxon>
    </lineage>
</organism>
<reference evidence="3 4" key="1">
    <citation type="journal article" date="2014" name="Nat. Commun.">
        <title>Multiple recent horizontal transfers of a large genomic region in cheese making fungi.</title>
        <authorList>
            <person name="Cheeseman K."/>
            <person name="Ropars J."/>
            <person name="Renault P."/>
            <person name="Dupont J."/>
            <person name="Gouzy J."/>
            <person name="Branca A."/>
            <person name="Abraham A.L."/>
            <person name="Ceppi M."/>
            <person name="Conseiller E."/>
            <person name="Debuchy R."/>
            <person name="Malagnac F."/>
            <person name="Goarin A."/>
            <person name="Silar P."/>
            <person name="Lacoste S."/>
            <person name="Sallet E."/>
            <person name="Bensimon A."/>
            <person name="Giraud T."/>
            <person name="Brygoo Y."/>
        </authorList>
    </citation>
    <scope>NUCLEOTIDE SEQUENCE [LARGE SCALE GENOMIC DNA]</scope>
    <source>
        <strain evidence="4">FM 013</strain>
    </source>
</reference>
<feature type="coiled-coil region" evidence="1">
    <location>
        <begin position="57"/>
        <end position="84"/>
    </location>
</feature>
<evidence type="ECO:0000256" key="2">
    <source>
        <dbReference type="SAM" id="MobiDB-lite"/>
    </source>
</evidence>
<name>A0A0G4PYD0_PENC3</name>
<dbReference type="EMBL" id="HG793305">
    <property type="protein sequence ID" value="CRL31386.1"/>
    <property type="molecule type" value="Genomic_DNA"/>
</dbReference>
<feature type="region of interest" description="Disordered" evidence="2">
    <location>
        <begin position="1"/>
        <end position="29"/>
    </location>
</feature>
<keyword evidence="4" id="KW-1185">Reference proteome</keyword>
<accession>A0A0G4PYD0</accession>
<dbReference type="AlphaFoldDB" id="A0A0G4PYD0"/>
<proteinExistence type="predicted"/>
<protein>
    <submittedName>
        <fullName evidence="3">Str. FM013</fullName>
    </submittedName>
</protein>
<evidence type="ECO:0000313" key="3">
    <source>
        <dbReference type="EMBL" id="CRL31386.1"/>
    </source>
</evidence>
<keyword evidence="1" id="KW-0175">Coiled coil</keyword>
<dbReference type="Proteomes" id="UP000053732">
    <property type="component" value="Unassembled WGS sequence"/>
</dbReference>